<dbReference type="Proteomes" id="UP001610563">
    <property type="component" value="Unassembled WGS sequence"/>
</dbReference>
<gene>
    <name evidence="2" type="ORF">BJX66DRAFT_320116</name>
</gene>
<keyword evidence="3" id="KW-1185">Reference proteome</keyword>
<accession>A0ABR4FHJ2</accession>
<sequence>MPQSAHSVGSCEEMGDAGESDEGVMQGHHELKAKLSIRAHRSQSCPTVIAHLQPLYKTSQLCYTLKRCSCGWESSHFF</sequence>
<dbReference type="EMBL" id="JBFTWV010000347">
    <property type="protein sequence ID" value="KAL2782689.1"/>
    <property type="molecule type" value="Genomic_DNA"/>
</dbReference>
<comment type="caution">
    <text evidence="2">The sequence shown here is derived from an EMBL/GenBank/DDBJ whole genome shotgun (WGS) entry which is preliminary data.</text>
</comment>
<evidence type="ECO:0000256" key="1">
    <source>
        <dbReference type="SAM" id="MobiDB-lite"/>
    </source>
</evidence>
<name>A0ABR4FHJ2_9EURO</name>
<proteinExistence type="predicted"/>
<evidence type="ECO:0000313" key="3">
    <source>
        <dbReference type="Proteomes" id="UP001610563"/>
    </source>
</evidence>
<feature type="compositionally biased region" description="Acidic residues" evidence="1">
    <location>
        <begin position="13"/>
        <end position="22"/>
    </location>
</feature>
<feature type="region of interest" description="Disordered" evidence="1">
    <location>
        <begin position="1"/>
        <end position="29"/>
    </location>
</feature>
<reference evidence="2 3" key="1">
    <citation type="submission" date="2024-07" db="EMBL/GenBank/DDBJ databases">
        <title>Section-level genome sequencing and comparative genomics of Aspergillus sections Usti and Cavernicolus.</title>
        <authorList>
            <consortium name="Lawrence Berkeley National Laboratory"/>
            <person name="Nybo J.L."/>
            <person name="Vesth T.C."/>
            <person name="Theobald S."/>
            <person name="Frisvad J.C."/>
            <person name="Larsen T.O."/>
            <person name="Kjaerboelling I."/>
            <person name="Rothschild-Mancinelli K."/>
            <person name="Lyhne E.K."/>
            <person name="Kogle M.E."/>
            <person name="Barry K."/>
            <person name="Clum A."/>
            <person name="Na H."/>
            <person name="Ledsgaard L."/>
            <person name="Lin J."/>
            <person name="Lipzen A."/>
            <person name="Kuo A."/>
            <person name="Riley R."/>
            <person name="Mondo S."/>
            <person name="Labutti K."/>
            <person name="Haridas S."/>
            <person name="Pangalinan J."/>
            <person name="Salamov A.A."/>
            <person name="Simmons B.A."/>
            <person name="Magnuson J.K."/>
            <person name="Chen J."/>
            <person name="Drula E."/>
            <person name="Henrissat B."/>
            <person name="Wiebenga A."/>
            <person name="Lubbers R.J."/>
            <person name="Gomes A.C."/>
            <person name="Makela M.R."/>
            <person name="Stajich J."/>
            <person name="Grigoriev I.V."/>
            <person name="Mortensen U.H."/>
            <person name="De Vries R.P."/>
            <person name="Baker S.E."/>
            <person name="Andersen M.R."/>
        </authorList>
    </citation>
    <scope>NUCLEOTIDE SEQUENCE [LARGE SCALE GENOMIC DNA]</scope>
    <source>
        <strain evidence="2 3">CBS 209.92</strain>
    </source>
</reference>
<evidence type="ECO:0000313" key="2">
    <source>
        <dbReference type="EMBL" id="KAL2782689.1"/>
    </source>
</evidence>
<organism evidence="2 3">
    <name type="scientific">Aspergillus keveii</name>
    <dbReference type="NCBI Taxonomy" id="714993"/>
    <lineage>
        <taxon>Eukaryota</taxon>
        <taxon>Fungi</taxon>
        <taxon>Dikarya</taxon>
        <taxon>Ascomycota</taxon>
        <taxon>Pezizomycotina</taxon>
        <taxon>Eurotiomycetes</taxon>
        <taxon>Eurotiomycetidae</taxon>
        <taxon>Eurotiales</taxon>
        <taxon>Aspergillaceae</taxon>
        <taxon>Aspergillus</taxon>
        <taxon>Aspergillus subgen. Nidulantes</taxon>
    </lineage>
</organism>
<protein>
    <submittedName>
        <fullName evidence="2">Uncharacterized protein</fullName>
    </submittedName>
</protein>